<proteinExistence type="predicted"/>
<evidence type="ECO:0000313" key="6">
    <source>
        <dbReference type="EMBL" id="XBH23906.1"/>
    </source>
</evidence>
<feature type="region of interest" description="Disordered" evidence="4">
    <location>
        <begin position="656"/>
        <end position="683"/>
    </location>
</feature>
<accession>A0AAU7E2B5</accession>
<feature type="region of interest" description="Disordered" evidence="4">
    <location>
        <begin position="23"/>
        <end position="61"/>
    </location>
</feature>
<name>A0AAU7E2B5_9VIRU</name>
<feature type="compositionally biased region" description="Basic and acidic residues" evidence="4">
    <location>
        <begin position="39"/>
        <end position="59"/>
    </location>
</feature>
<dbReference type="Gene3D" id="2.60.120.20">
    <property type="match status" value="1"/>
</dbReference>
<reference evidence="6" key="2">
    <citation type="submission" date="2024-02" db="EMBL/GenBank/DDBJ databases">
        <authorList>
            <person name="Hu B."/>
        </authorList>
    </citation>
    <scope>NUCLEOTIDE SEQUENCE</scope>
    <source>
        <strain evidence="6">22A/Kenya/BAT1537/2015</strain>
    </source>
</reference>
<dbReference type="GO" id="GO:0019028">
    <property type="term" value="C:viral capsid"/>
    <property type="evidence" value="ECO:0007669"/>
    <property type="project" value="UniProtKB-KW"/>
</dbReference>
<evidence type="ECO:0000256" key="3">
    <source>
        <dbReference type="ARBA" id="ARBA00022844"/>
    </source>
</evidence>
<keyword evidence="3" id="KW-0946">Virion</keyword>
<dbReference type="InterPro" id="IPR029053">
    <property type="entry name" value="Viral_coat"/>
</dbReference>
<organism evidence="6">
    <name type="scientific">Mops bat astrovirus</name>
    <dbReference type="NCBI Taxonomy" id="3141890"/>
    <lineage>
        <taxon>Viruses</taxon>
        <taxon>Riboviria</taxon>
        <taxon>Orthornavirae</taxon>
        <taxon>Pisuviricota</taxon>
        <taxon>Stelpaviricetes</taxon>
        <taxon>Stellavirales</taxon>
        <taxon>Astroviridae</taxon>
    </lineage>
</organism>
<reference evidence="6" key="1">
    <citation type="journal article" date="2024" name="Microbiome">
        <title>Substantial viral diversity in bats and rodents from East Africa: insights into evolution, recombination, and cocirculation.</title>
        <authorList>
            <person name="Wang D."/>
            <person name="Yang X."/>
            <person name="Ren Z."/>
            <person name="Hu B."/>
            <person name="Zhao H."/>
            <person name="Yang K."/>
            <person name="Shi P."/>
            <person name="Zhang Z."/>
            <person name="Feng Q."/>
            <person name="Nawenja C.V."/>
            <person name="Obanda V."/>
            <person name="Robert K."/>
            <person name="Nalikka B."/>
            <person name="Waruhiu C.N."/>
            <person name="Ochola G.O."/>
            <person name="Onyuok S.O."/>
            <person name="Ochieng H."/>
            <person name="Li B."/>
            <person name="Zhu Y."/>
            <person name="Si H."/>
            <person name="Yin J."/>
            <person name="Kristiansen K."/>
            <person name="Jin X."/>
            <person name="Xu X."/>
            <person name="Xiao M."/>
            <person name="Agwanda B."/>
            <person name="Ommeh S."/>
            <person name="Li J."/>
            <person name="Shi Z.L."/>
        </authorList>
    </citation>
    <scope>NUCLEOTIDE SEQUENCE</scope>
    <source>
        <strain evidence="6">22A/Kenya/BAT1537/2015</strain>
    </source>
</reference>
<evidence type="ECO:0000256" key="2">
    <source>
        <dbReference type="ARBA" id="ARBA00022561"/>
    </source>
</evidence>
<keyword evidence="2" id="KW-0167">Capsid protein</keyword>
<dbReference type="Pfam" id="PF03115">
    <property type="entry name" value="Astro_capsid_N"/>
    <property type="match status" value="1"/>
</dbReference>
<feature type="compositionally biased region" description="Acidic residues" evidence="4">
    <location>
        <begin position="656"/>
        <end position="670"/>
    </location>
</feature>
<dbReference type="InterPro" id="IPR004337">
    <property type="entry name" value="Astro_capsid_N"/>
</dbReference>
<evidence type="ECO:0000256" key="4">
    <source>
        <dbReference type="SAM" id="MobiDB-lite"/>
    </source>
</evidence>
<feature type="domain" description="Astrovirus capsid protein inner core" evidence="5">
    <location>
        <begin position="4"/>
        <end position="242"/>
    </location>
</feature>
<evidence type="ECO:0000259" key="5">
    <source>
        <dbReference type="Pfam" id="PF03115"/>
    </source>
</evidence>
<protein>
    <submittedName>
        <fullName evidence="6">Capsid protein</fullName>
    </submittedName>
</protein>
<dbReference type="EMBL" id="PP711866">
    <property type="protein sequence ID" value="XBH23906.1"/>
    <property type="molecule type" value="Genomic_RNA"/>
</dbReference>
<evidence type="ECO:0000256" key="1">
    <source>
        <dbReference type="ARBA" id="ARBA00004328"/>
    </source>
</evidence>
<comment type="subcellular location">
    <subcellularLocation>
        <location evidence="1">Virion</location>
    </subcellularLocation>
</comment>
<feature type="compositionally biased region" description="Basic residues" evidence="4">
    <location>
        <begin position="29"/>
        <end position="38"/>
    </location>
</feature>
<sequence>MADSKPKAEIKKAVKQATKEVVKEVLKPKPQRQRKKRDWKKEKKAIKNEVKKELKKENGPRSQYRVKVTASLGHVSGEDTAGPTLKLSAFLHPSLCKGADEREAFGPLQAAAAQYGLWRCVKAIVKFTPLVGASAVSGSIVRTSLNLTQTPSSLSWGGLGARKHRDITAGRQGTFVLARGDLAGPRDGGWWLTDTNNEGAQACGPIVEAHIFGQTFSTYQDKAWPGHLFIVELTGVWEFANYCMNPGLGSLERVDEEATVTIKTDATGAIEMEVAGAPKLLRLLQDPTVRDSESGSTGETIWQIVDSTANAISSVTPVPFGWLLKGGWWFVKKLAGRTRAGTERLQVYASLADAQNGRPAMSTLIGQQGNPVKTELQVTQVNQPNLGASSASGVVMASAGPIFPMDPNLLGQDFNFSGYVKRITRYDGKAWPLMFLDDFLIHGSNTYSAAILKTEPLVLTATTGRGDDQQLTCFTNKLPWPADYSGFKIHRKYIHSNKEIQLKVAAYFSEQVTSSIWINAIFVTSDVSAKEFNRTVQATVRCFDYVLNSSSTEDWNYTTHTYSNKNVDFDIYAFEGAHVVMFATTSELKPGNITGPASWNSGTAAVPNSWLKGMLWPGGIEPSSFGGQLKAWAPPASARVRLAQRLGMTLEELADALDSSESEDDDDNDSFEQVSEPASGEYLSLRESGLTHAEALEVLSCRK</sequence>